<keyword evidence="2" id="KW-0378">Hydrolase</keyword>
<dbReference type="InterPro" id="IPR050551">
    <property type="entry name" value="Fructan_Metab_Enzymes"/>
</dbReference>
<dbReference type="Proteomes" id="UP000026915">
    <property type="component" value="Chromosome 5"/>
</dbReference>
<dbReference type="Pfam" id="PF00251">
    <property type="entry name" value="Glyco_hydro_32N"/>
    <property type="match status" value="1"/>
</dbReference>
<dbReference type="InterPro" id="IPR013148">
    <property type="entry name" value="Glyco_hydro_32_N"/>
</dbReference>
<feature type="domain" description="Glycosyl hydrolase family 32 N-terminal" evidence="4">
    <location>
        <begin position="62"/>
        <end position="243"/>
    </location>
</feature>
<gene>
    <name evidence="5" type="ORF">TCM_022638</name>
</gene>
<dbReference type="PANTHER" id="PTHR31953">
    <property type="entry name" value="BETA-FRUCTOFURANOSIDASE, INSOLUBLE ISOENZYME CWINV1-RELATED"/>
    <property type="match status" value="1"/>
</dbReference>
<evidence type="ECO:0000313" key="6">
    <source>
        <dbReference type="Proteomes" id="UP000026915"/>
    </source>
</evidence>
<dbReference type="SMART" id="SM00640">
    <property type="entry name" value="Glyco_32"/>
    <property type="match status" value="1"/>
</dbReference>
<dbReference type="CDD" id="cd18624">
    <property type="entry name" value="GH32_Fruct1-like"/>
    <property type="match status" value="1"/>
</dbReference>
<dbReference type="HOGENOM" id="CLU_1043583_0_0_1"/>
<dbReference type="EMBL" id="CM001883">
    <property type="protein sequence ID" value="EOY08300.1"/>
    <property type="molecule type" value="Genomic_DNA"/>
</dbReference>
<evidence type="ECO:0000256" key="3">
    <source>
        <dbReference type="ARBA" id="ARBA00023295"/>
    </source>
</evidence>
<name>A0A061ETD3_THECC</name>
<dbReference type="InterPro" id="IPR001362">
    <property type="entry name" value="Glyco_hydro_32"/>
</dbReference>
<evidence type="ECO:0000256" key="2">
    <source>
        <dbReference type="ARBA" id="ARBA00022801"/>
    </source>
</evidence>
<evidence type="ECO:0000256" key="1">
    <source>
        <dbReference type="ARBA" id="ARBA00009902"/>
    </source>
</evidence>
<dbReference type="eggNOG" id="KOG0228">
    <property type="taxonomic scope" value="Eukaryota"/>
</dbReference>
<keyword evidence="6" id="KW-1185">Reference proteome</keyword>
<comment type="similarity">
    <text evidence="1">Belongs to the glycosyl hydrolase 32 family.</text>
</comment>
<dbReference type="OMA" id="RANHINA"/>
<dbReference type="InterPro" id="IPR023296">
    <property type="entry name" value="Glyco_hydro_beta-prop_sf"/>
</dbReference>
<dbReference type="InParanoid" id="A0A061ETD3"/>
<evidence type="ECO:0000313" key="5">
    <source>
        <dbReference type="EMBL" id="EOY08300.1"/>
    </source>
</evidence>
<dbReference type="GO" id="GO:0004553">
    <property type="term" value="F:hydrolase activity, hydrolyzing O-glycosyl compounds"/>
    <property type="evidence" value="ECO:0007669"/>
    <property type="project" value="InterPro"/>
</dbReference>
<dbReference type="AlphaFoldDB" id="A0A061ETD3"/>
<dbReference type="SUPFAM" id="SSF75005">
    <property type="entry name" value="Arabinanase/levansucrase/invertase"/>
    <property type="match status" value="1"/>
</dbReference>
<sequence length="267" mass="30349">MILFCSSMNTISKFPSLCLLVCYQLVAIINFNNGVEASHRVYPDFQSLSAVSVRQLHRTGYHFQPLKHWINGPMYYKGLCHLFYQYNPKAAVCGNIVWAHSVSKDLLNWQSLELAITPTAPFDIKGFWSGLATILPGYKPVLFYTGIDLRNNEVQNYAVPENASDPYLRKWNKPSGNSIMVADKGMNARDFRDATTAWQANGYWNLLVGSKSDRTGIAYLLKSKDFKKWTKAQPPLHSAPNTGNVQIFILFQSLVKRAWTHLYKGKM</sequence>
<accession>A0A061ETD3</accession>
<keyword evidence="3" id="KW-0326">Glycosidase</keyword>
<evidence type="ECO:0000259" key="4">
    <source>
        <dbReference type="Pfam" id="PF00251"/>
    </source>
</evidence>
<dbReference type="Gene3D" id="2.115.10.20">
    <property type="entry name" value="Glycosyl hydrolase domain, family 43"/>
    <property type="match status" value="1"/>
</dbReference>
<dbReference type="GO" id="GO:0005975">
    <property type="term" value="P:carbohydrate metabolic process"/>
    <property type="evidence" value="ECO:0007669"/>
    <property type="project" value="InterPro"/>
</dbReference>
<dbReference type="Gramene" id="EOY08300">
    <property type="protein sequence ID" value="EOY08300"/>
    <property type="gene ID" value="TCM_022638"/>
</dbReference>
<proteinExistence type="inferred from homology"/>
<protein>
    <submittedName>
        <fullName evidence="5">Cell wall invertase 2, putative</fullName>
    </submittedName>
</protein>
<organism evidence="5 6">
    <name type="scientific">Theobroma cacao</name>
    <name type="common">Cacao</name>
    <name type="synonym">Cocoa</name>
    <dbReference type="NCBI Taxonomy" id="3641"/>
    <lineage>
        <taxon>Eukaryota</taxon>
        <taxon>Viridiplantae</taxon>
        <taxon>Streptophyta</taxon>
        <taxon>Embryophyta</taxon>
        <taxon>Tracheophyta</taxon>
        <taxon>Spermatophyta</taxon>
        <taxon>Magnoliopsida</taxon>
        <taxon>eudicotyledons</taxon>
        <taxon>Gunneridae</taxon>
        <taxon>Pentapetalae</taxon>
        <taxon>rosids</taxon>
        <taxon>malvids</taxon>
        <taxon>Malvales</taxon>
        <taxon>Malvaceae</taxon>
        <taxon>Byttnerioideae</taxon>
        <taxon>Theobroma</taxon>
    </lineage>
</organism>
<reference evidence="5 6" key="1">
    <citation type="journal article" date="2013" name="Genome Biol.">
        <title>The genome sequence of the most widely cultivated cacao type and its use to identify candidate genes regulating pod color.</title>
        <authorList>
            <person name="Motamayor J.C."/>
            <person name="Mockaitis K."/>
            <person name="Schmutz J."/>
            <person name="Haiminen N."/>
            <person name="Iii D.L."/>
            <person name="Cornejo O."/>
            <person name="Findley S.D."/>
            <person name="Zheng P."/>
            <person name="Utro F."/>
            <person name="Royaert S."/>
            <person name="Saski C."/>
            <person name="Jenkins J."/>
            <person name="Podicheti R."/>
            <person name="Zhao M."/>
            <person name="Scheffler B.E."/>
            <person name="Stack J.C."/>
            <person name="Feltus F.A."/>
            <person name="Mustiga G.M."/>
            <person name="Amores F."/>
            <person name="Phillips W."/>
            <person name="Marelli J.P."/>
            <person name="May G.D."/>
            <person name="Shapiro H."/>
            <person name="Ma J."/>
            <person name="Bustamante C.D."/>
            <person name="Schnell R.J."/>
            <person name="Main D."/>
            <person name="Gilbert D."/>
            <person name="Parida L."/>
            <person name="Kuhn D.N."/>
        </authorList>
    </citation>
    <scope>NUCLEOTIDE SEQUENCE [LARGE SCALE GENOMIC DNA]</scope>
    <source>
        <strain evidence="6">cv. Matina 1-6</strain>
    </source>
</reference>